<evidence type="ECO:0000313" key="3">
    <source>
        <dbReference type="Proteomes" id="UP000299102"/>
    </source>
</evidence>
<protein>
    <submittedName>
        <fullName evidence="2">Diacylglycerol kinase delta</fullName>
    </submittedName>
</protein>
<dbReference type="Gene3D" id="3.30.60.20">
    <property type="match status" value="1"/>
</dbReference>
<feature type="compositionally biased region" description="Low complexity" evidence="1">
    <location>
        <begin position="61"/>
        <end position="74"/>
    </location>
</feature>
<keyword evidence="2" id="KW-0808">Transferase</keyword>
<proteinExistence type="predicted"/>
<dbReference type="Proteomes" id="UP000299102">
    <property type="component" value="Unassembled WGS sequence"/>
</dbReference>
<dbReference type="OrthoDB" id="7477988at2759"/>
<feature type="compositionally biased region" description="Basic residues" evidence="1">
    <location>
        <begin position="79"/>
        <end position="92"/>
    </location>
</feature>
<keyword evidence="2" id="KW-0418">Kinase</keyword>
<dbReference type="InterPro" id="IPR046349">
    <property type="entry name" value="C1-like_sf"/>
</dbReference>
<feature type="region of interest" description="Disordered" evidence="1">
    <location>
        <begin position="37"/>
        <end position="103"/>
    </location>
</feature>
<reference evidence="2 3" key="1">
    <citation type="journal article" date="2019" name="Commun. Biol.">
        <title>The bagworm genome reveals a unique fibroin gene that provides high tensile strength.</title>
        <authorList>
            <person name="Kono N."/>
            <person name="Nakamura H."/>
            <person name="Ohtoshi R."/>
            <person name="Tomita M."/>
            <person name="Numata K."/>
            <person name="Arakawa K."/>
        </authorList>
    </citation>
    <scope>NUCLEOTIDE SEQUENCE [LARGE SCALE GENOMIC DNA]</scope>
</reference>
<evidence type="ECO:0000313" key="2">
    <source>
        <dbReference type="EMBL" id="GBP12933.1"/>
    </source>
</evidence>
<dbReference type="STRING" id="151549.A0A4C1TEG8"/>
<dbReference type="AlphaFoldDB" id="A0A4C1TEG8"/>
<sequence>MPHQWLEGNLPVAAKCDVCDKTCGSVLRGRSKALAPSVERLKRSSPGALKGHPKRASFEPRSTGRAARARSALSCGKLTTKHSRFQLRKKRSDRPGEHEVGSG</sequence>
<dbReference type="GO" id="GO:0016301">
    <property type="term" value="F:kinase activity"/>
    <property type="evidence" value="ECO:0007669"/>
    <property type="project" value="UniProtKB-KW"/>
</dbReference>
<evidence type="ECO:0000256" key="1">
    <source>
        <dbReference type="SAM" id="MobiDB-lite"/>
    </source>
</evidence>
<feature type="compositionally biased region" description="Basic and acidic residues" evidence="1">
    <location>
        <begin position="93"/>
        <end position="103"/>
    </location>
</feature>
<organism evidence="2 3">
    <name type="scientific">Eumeta variegata</name>
    <name type="common">Bagworm moth</name>
    <name type="synonym">Eumeta japonica</name>
    <dbReference type="NCBI Taxonomy" id="151549"/>
    <lineage>
        <taxon>Eukaryota</taxon>
        <taxon>Metazoa</taxon>
        <taxon>Ecdysozoa</taxon>
        <taxon>Arthropoda</taxon>
        <taxon>Hexapoda</taxon>
        <taxon>Insecta</taxon>
        <taxon>Pterygota</taxon>
        <taxon>Neoptera</taxon>
        <taxon>Endopterygota</taxon>
        <taxon>Lepidoptera</taxon>
        <taxon>Glossata</taxon>
        <taxon>Ditrysia</taxon>
        <taxon>Tineoidea</taxon>
        <taxon>Psychidae</taxon>
        <taxon>Oiketicinae</taxon>
        <taxon>Eumeta</taxon>
    </lineage>
</organism>
<gene>
    <name evidence="2" type="primary">DGKD</name>
    <name evidence="2" type="ORF">EVAR_79280_1</name>
</gene>
<dbReference type="EMBL" id="BGZK01000054">
    <property type="protein sequence ID" value="GBP12933.1"/>
    <property type="molecule type" value="Genomic_DNA"/>
</dbReference>
<name>A0A4C1TEG8_EUMVA</name>
<comment type="caution">
    <text evidence="2">The sequence shown here is derived from an EMBL/GenBank/DDBJ whole genome shotgun (WGS) entry which is preliminary data.</text>
</comment>
<keyword evidence="3" id="KW-1185">Reference proteome</keyword>
<dbReference type="SUPFAM" id="SSF57889">
    <property type="entry name" value="Cysteine-rich domain"/>
    <property type="match status" value="1"/>
</dbReference>
<accession>A0A4C1TEG8</accession>